<proteinExistence type="predicted"/>
<accession>A0A2G8SVV4</accession>
<name>A0A2G8SVV4_9BURK</name>
<keyword evidence="3" id="KW-1185">Reference proteome</keyword>
<dbReference type="AlphaFoldDB" id="A0A2G8SVV4"/>
<evidence type="ECO:0000313" key="2">
    <source>
        <dbReference type="EMBL" id="PIL37890.1"/>
    </source>
</evidence>
<organism evidence="2 3">
    <name type="scientific">Massilia psychrophila</name>
    <dbReference type="NCBI Taxonomy" id="1603353"/>
    <lineage>
        <taxon>Bacteria</taxon>
        <taxon>Pseudomonadati</taxon>
        <taxon>Pseudomonadota</taxon>
        <taxon>Betaproteobacteria</taxon>
        <taxon>Burkholderiales</taxon>
        <taxon>Oxalobacteraceae</taxon>
        <taxon>Telluria group</taxon>
        <taxon>Massilia</taxon>
    </lineage>
</organism>
<evidence type="ECO:0000313" key="3">
    <source>
        <dbReference type="Proteomes" id="UP000228593"/>
    </source>
</evidence>
<feature type="chain" id="PRO_5013923546" evidence="1">
    <location>
        <begin position="22"/>
        <end position="160"/>
    </location>
</feature>
<sequence length="160" mass="16721">MWLALAGLGAPAAATVTTVSAAGWVPVEEAELDGMRGGFDTLAGLRVSLGIERLVSINGNIVAHTTINIADLNHLTDQQARQTRDALSSVKLIQSGSDNIYQAGELPRAIGGIVIQNTLNDQQIRSQTVINSTVNSASLLTTINFQGSLSDALARAVSAR</sequence>
<evidence type="ECO:0000256" key="1">
    <source>
        <dbReference type="SAM" id="SignalP"/>
    </source>
</evidence>
<feature type="signal peptide" evidence="1">
    <location>
        <begin position="1"/>
        <end position="21"/>
    </location>
</feature>
<keyword evidence="1" id="KW-0732">Signal</keyword>
<dbReference type="EMBL" id="PDOB01000058">
    <property type="protein sequence ID" value="PIL37890.1"/>
    <property type="molecule type" value="Genomic_DNA"/>
</dbReference>
<comment type="caution">
    <text evidence="2">The sequence shown here is derived from an EMBL/GenBank/DDBJ whole genome shotgun (WGS) entry which is preliminary data.</text>
</comment>
<protein>
    <submittedName>
        <fullName evidence="2">Uncharacterized protein</fullName>
    </submittedName>
</protein>
<reference evidence="2 3" key="1">
    <citation type="submission" date="2017-10" db="EMBL/GenBank/DDBJ databases">
        <title>Massilia psychrophilum sp. nov., a novel purple-pigmented bacterium isolated from Tianshan glacier, Xinjiang Municipality, China.</title>
        <authorList>
            <person name="Wang H."/>
        </authorList>
    </citation>
    <scope>NUCLEOTIDE SEQUENCE [LARGE SCALE GENOMIC DNA]</scope>
    <source>
        <strain evidence="2 3">JCM 30813</strain>
    </source>
</reference>
<dbReference type="Proteomes" id="UP000228593">
    <property type="component" value="Unassembled WGS sequence"/>
</dbReference>
<gene>
    <name evidence="2" type="ORF">CR103_20930</name>
</gene>